<sequence>MISGADFTYHASPSSNGARCHWLPFQHALIPALQLLIALDSSTAFHISLSSACVGCHCSSLLAPSDQNAKVLITSESQHRLPHLVQQRQSPRPLTTFHSRAVPQRCG</sequence>
<accession>A0ABN9VUD1</accession>
<dbReference type="EMBL" id="CAUYUJ010017539">
    <property type="protein sequence ID" value="CAK0875649.1"/>
    <property type="molecule type" value="Genomic_DNA"/>
</dbReference>
<keyword evidence="3" id="KW-1185">Reference proteome</keyword>
<feature type="region of interest" description="Disordered" evidence="1">
    <location>
        <begin position="84"/>
        <end position="107"/>
    </location>
</feature>
<dbReference type="Proteomes" id="UP001189429">
    <property type="component" value="Unassembled WGS sequence"/>
</dbReference>
<evidence type="ECO:0000313" key="2">
    <source>
        <dbReference type="EMBL" id="CAK0875649.1"/>
    </source>
</evidence>
<evidence type="ECO:0000313" key="3">
    <source>
        <dbReference type="Proteomes" id="UP001189429"/>
    </source>
</evidence>
<gene>
    <name evidence="2" type="ORF">PCOR1329_LOCUS60265</name>
</gene>
<protein>
    <submittedName>
        <fullName evidence="2">Uncharacterized protein</fullName>
    </submittedName>
</protein>
<feature type="compositionally biased region" description="Polar residues" evidence="1">
    <location>
        <begin position="86"/>
        <end position="98"/>
    </location>
</feature>
<evidence type="ECO:0000256" key="1">
    <source>
        <dbReference type="SAM" id="MobiDB-lite"/>
    </source>
</evidence>
<name>A0ABN9VUD1_9DINO</name>
<organism evidence="2 3">
    <name type="scientific">Prorocentrum cordatum</name>
    <dbReference type="NCBI Taxonomy" id="2364126"/>
    <lineage>
        <taxon>Eukaryota</taxon>
        <taxon>Sar</taxon>
        <taxon>Alveolata</taxon>
        <taxon>Dinophyceae</taxon>
        <taxon>Prorocentrales</taxon>
        <taxon>Prorocentraceae</taxon>
        <taxon>Prorocentrum</taxon>
    </lineage>
</organism>
<proteinExistence type="predicted"/>
<comment type="caution">
    <text evidence="2">The sequence shown here is derived from an EMBL/GenBank/DDBJ whole genome shotgun (WGS) entry which is preliminary data.</text>
</comment>
<reference evidence="2" key="1">
    <citation type="submission" date="2023-10" db="EMBL/GenBank/DDBJ databases">
        <authorList>
            <person name="Chen Y."/>
            <person name="Shah S."/>
            <person name="Dougan E. K."/>
            <person name="Thang M."/>
            <person name="Chan C."/>
        </authorList>
    </citation>
    <scope>NUCLEOTIDE SEQUENCE [LARGE SCALE GENOMIC DNA]</scope>
</reference>